<dbReference type="SUPFAM" id="SSF54285">
    <property type="entry name" value="MoaD/ThiS"/>
    <property type="match status" value="1"/>
</dbReference>
<name>A0A2U3QGW2_9BACT</name>
<dbReference type="AlphaFoldDB" id="A0A2U3QGW2"/>
<dbReference type="EMBL" id="OUUY01000074">
    <property type="protein sequence ID" value="SPQ00590.1"/>
    <property type="molecule type" value="Genomic_DNA"/>
</dbReference>
<protein>
    <submittedName>
        <fullName evidence="1">Sulfur carrier protein ThiS</fullName>
    </submittedName>
</protein>
<dbReference type="InterPro" id="IPR016155">
    <property type="entry name" value="Mopterin_synth/thiamin_S_b"/>
</dbReference>
<dbReference type="NCBIfam" id="TIGR01683">
    <property type="entry name" value="thiS"/>
    <property type="match status" value="1"/>
</dbReference>
<gene>
    <name evidence="1" type="primary">thiS</name>
    <name evidence="1" type="ORF">NBG4_290007</name>
</gene>
<dbReference type="Proteomes" id="UP000245125">
    <property type="component" value="Unassembled WGS sequence"/>
</dbReference>
<accession>A0A2U3QGW2</accession>
<proteinExistence type="predicted"/>
<dbReference type="PANTHER" id="PTHR34472">
    <property type="entry name" value="SULFUR CARRIER PROTEIN THIS"/>
    <property type="match status" value="1"/>
</dbReference>
<dbReference type="Pfam" id="PF02597">
    <property type="entry name" value="ThiS"/>
    <property type="match status" value="1"/>
</dbReference>
<dbReference type="OrthoDB" id="9798559at2"/>
<dbReference type="PANTHER" id="PTHR34472:SF1">
    <property type="entry name" value="SULFUR CARRIER PROTEIN THIS"/>
    <property type="match status" value="1"/>
</dbReference>
<keyword evidence="2" id="KW-1185">Reference proteome</keyword>
<dbReference type="InterPro" id="IPR003749">
    <property type="entry name" value="ThiS/MoaD-like"/>
</dbReference>
<evidence type="ECO:0000313" key="2">
    <source>
        <dbReference type="Proteomes" id="UP000245125"/>
    </source>
</evidence>
<sequence>MKLKINGKTVDNVKAATVIELLDELNVHSGRVAVEVNLSIIRKADYDSFALKDGDAVEIVNFVGGG</sequence>
<dbReference type="InterPro" id="IPR012675">
    <property type="entry name" value="Beta-grasp_dom_sf"/>
</dbReference>
<dbReference type="InterPro" id="IPR010035">
    <property type="entry name" value="Thi_S"/>
</dbReference>
<evidence type="ECO:0000313" key="1">
    <source>
        <dbReference type="EMBL" id="SPQ00590.1"/>
    </source>
</evidence>
<organism evidence="1 2">
    <name type="scientific">Candidatus Sulfobium mesophilum</name>
    <dbReference type="NCBI Taxonomy" id="2016548"/>
    <lineage>
        <taxon>Bacteria</taxon>
        <taxon>Pseudomonadati</taxon>
        <taxon>Nitrospirota</taxon>
        <taxon>Nitrospiria</taxon>
        <taxon>Nitrospirales</taxon>
        <taxon>Nitrospiraceae</taxon>
        <taxon>Candidatus Sulfobium</taxon>
    </lineage>
</organism>
<dbReference type="CDD" id="cd00565">
    <property type="entry name" value="Ubl_ThiS"/>
    <property type="match status" value="1"/>
</dbReference>
<dbReference type="Gene3D" id="3.10.20.30">
    <property type="match status" value="1"/>
</dbReference>
<reference evidence="2" key="1">
    <citation type="submission" date="2018-03" db="EMBL/GenBank/DDBJ databases">
        <authorList>
            <person name="Zecchin S."/>
        </authorList>
    </citation>
    <scope>NUCLEOTIDE SEQUENCE [LARGE SCALE GENOMIC DNA]</scope>
</reference>